<reference evidence="1" key="2">
    <citation type="journal article" date="2022" name="New Phytol.">
        <title>Evolutionary transition to the ectomycorrhizal habit in the genomes of a hyperdiverse lineage of mushroom-forming fungi.</title>
        <authorList>
            <person name="Looney B."/>
            <person name="Miyauchi S."/>
            <person name="Morin E."/>
            <person name="Drula E."/>
            <person name="Courty P.E."/>
            <person name="Kohler A."/>
            <person name="Kuo A."/>
            <person name="LaButti K."/>
            <person name="Pangilinan J."/>
            <person name="Lipzen A."/>
            <person name="Riley R."/>
            <person name="Andreopoulos W."/>
            <person name="He G."/>
            <person name="Johnson J."/>
            <person name="Nolan M."/>
            <person name="Tritt A."/>
            <person name="Barry K.W."/>
            <person name="Grigoriev I.V."/>
            <person name="Nagy L.G."/>
            <person name="Hibbett D."/>
            <person name="Henrissat B."/>
            <person name="Matheny P.B."/>
            <person name="Labbe J."/>
            <person name="Martin F.M."/>
        </authorList>
    </citation>
    <scope>NUCLEOTIDE SEQUENCE</scope>
    <source>
        <strain evidence="1">HHB10654</strain>
    </source>
</reference>
<gene>
    <name evidence="1" type="ORF">BV25DRAFT_974960</name>
</gene>
<name>A0ACB8SVN0_9AGAM</name>
<dbReference type="Proteomes" id="UP000814140">
    <property type="component" value="Unassembled WGS sequence"/>
</dbReference>
<accession>A0ACB8SVN0</accession>
<proteinExistence type="predicted"/>
<protein>
    <submittedName>
        <fullName evidence="1">Cytochrome P450</fullName>
    </submittedName>
</protein>
<organism evidence="1 2">
    <name type="scientific">Artomyces pyxidatus</name>
    <dbReference type="NCBI Taxonomy" id="48021"/>
    <lineage>
        <taxon>Eukaryota</taxon>
        <taxon>Fungi</taxon>
        <taxon>Dikarya</taxon>
        <taxon>Basidiomycota</taxon>
        <taxon>Agaricomycotina</taxon>
        <taxon>Agaricomycetes</taxon>
        <taxon>Russulales</taxon>
        <taxon>Auriscalpiaceae</taxon>
        <taxon>Artomyces</taxon>
    </lineage>
</organism>
<evidence type="ECO:0000313" key="2">
    <source>
        <dbReference type="Proteomes" id="UP000814140"/>
    </source>
</evidence>
<evidence type="ECO:0000313" key="1">
    <source>
        <dbReference type="EMBL" id="KAI0060303.1"/>
    </source>
</evidence>
<keyword evidence="2" id="KW-1185">Reference proteome</keyword>
<reference evidence="1" key="1">
    <citation type="submission" date="2021-03" db="EMBL/GenBank/DDBJ databases">
        <authorList>
            <consortium name="DOE Joint Genome Institute"/>
            <person name="Ahrendt S."/>
            <person name="Looney B.P."/>
            <person name="Miyauchi S."/>
            <person name="Morin E."/>
            <person name="Drula E."/>
            <person name="Courty P.E."/>
            <person name="Chicoki N."/>
            <person name="Fauchery L."/>
            <person name="Kohler A."/>
            <person name="Kuo A."/>
            <person name="Labutti K."/>
            <person name="Pangilinan J."/>
            <person name="Lipzen A."/>
            <person name="Riley R."/>
            <person name="Andreopoulos W."/>
            <person name="He G."/>
            <person name="Johnson J."/>
            <person name="Barry K.W."/>
            <person name="Grigoriev I.V."/>
            <person name="Nagy L."/>
            <person name="Hibbett D."/>
            <person name="Henrissat B."/>
            <person name="Matheny P.B."/>
            <person name="Labbe J."/>
            <person name="Martin F."/>
        </authorList>
    </citation>
    <scope>NUCLEOTIDE SEQUENCE</scope>
    <source>
        <strain evidence="1">HHB10654</strain>
    </source>
</reference>
<comment type="caution">
    <text evidence="1">The sequence shown here is derived from an EMBL/GenBank/DDBJ whole genome shotgun (WGS) entry which is preliminary data.</text>
</comment>
<sequence length="478" mass="53112">MLTISDIVIALVSLFLLNSFRVFVRARCQNTLPIPPGPLCLPIIGSLLSIPTHVPGKVYAAWSRKYKSDLIAVRAFGQLSIIINSKQAAQELYERRSAVFADRPRWTMLELTGWNFAASFTPYSQEWRAQRKILNHSLHPSVTPMHNPILLTKVQTLLTNLYVKPEDFRQHLHHHAASNVMAIAYGYDVKRANDPFVDVGTRALLTLADCQLPGARMVNAMPMMRYLPHWLPGMGFMSYTARAKALVSELQDGPFAYAKRSLIDGTACPSLASAQLELNDAQGGGVEGEKTLKRALATFFAGKTVTVFASSILALVLHPSVQKRAQAELDRVVGHSRLPTFEDQPSLPYISAICREAMRWNVPVPLAVAHSPTQDEIYDGMLIPEGAAVMLNAWGILHDPETYPDPETFKPERFLTAEGALNDDDLQVVFGFGRRSCVGVHLANERRGRKRDYCQCRVQGRTRQVSMISATSDTVFGN</sequence>
<dbReference type="EMBL" id="MU277220">
    <property type="protein sequence ID" value="KAI0060303.1"/>
    <property type="molecule type" value="Genomic_DNA"/>
</dbReference>